<name>A0AAQ3KIX6_9LILI</name>
<proteinExistence type="predicted"/>
<organism evidence="1 2">
    <name type="scientific">Canna indica</name>
    <name type="common">Indian-shot</name>
    <dbReference type="NCBI Taxonomy" id="4628"/>
    <lineage>
        <taxon>Eukaryota</taxon>
        <taxon>Viridiplantae</taxon>
        <taxon>Streptophyta</taxon>
        <taxon>Embryophyta</taxon>
        <taxon>Tracheophyta</taxon>
        <taxon>Spermatophyta</taxon>
        <taxon>Magnoliopsida</taxon>
        <taxon>Liliopsida</taxon>
        <taxon>Zingiberales</taxon>
        <taxon>Cannaceae</taxon>
        <taxon>Canna</taxon>
    </lineage>
</organism>
<dbReference type="PANTHER" id="PTHR46554">
    <property type="entry name" value="MEDIATOR OF RNA POLYMERASE II TRANSCRIPTION SUBUNIT 26A-RELATED"/>
    <property type="match status" value="1"/>
</dbReference>
<dbReference type="EMBL" id="CP136894">
    <property type="protein sequence ID" value="WOL08752.1"/>
    <property type="molecule type" value="Genomic_DNA"/>
</dbReference>
<evidence type="ECO:0000313" key="1">
    <source>
        <dbReference type="EMBL" id="WOL08752.1"/>
    </source>
</evidence>
<accession>A0AAQ3KIX6</accession>
<dbReference type="PANTHER" id="PTHR46554:SF2">
    <property type="entry name" value="TFIIS N-TERMINAL DOMAIN-CONTAINING PROTEIN"/>
    <property type="match status" value="1"/>
</dbReference>
<protein>
    <submittedName>
        <fullName evidence="1">Uncharacterized protein</fullName>
    </submittedName>
</protein>
<gene>
    <name evidence="1" type="ORF">Cni_G17505</name>
</gene>
<keyword evidence="2" id="KW-1185">Reference proteome</keyword>
<dbReference type="Proteomes" id="UP001327560">
    <property type="component" value="Chromosome 5"/>
</dbReference>
<dbReference type="AlphaFoldDB" id="A0AAQ3KIX6"/>
<reference evidence="1 2" key="1">
    <citation type="submission" date="2023-10" db="EMBL/GenBank/DDBJ databases">
        <title>Chromosome-scale genome assembly provides insights into flower coloration mechanisms of Canna indica.</title>
        <authorList>
            <person name="Li C."/>
        </authorList>
    </citation>
    <scope>NUCLEOTIDE SEQUENCE [LARGE SCALE GENOMIC DNA]</scope>
    <source>
        <tissue evidence="1">Flower</tissue>
    </source>
</reference>
<evidence type="ECO:0000313" key="2">
    <source>
        <dbReference type="Proteomes" id="UP001327560"/>
    </source>
</evidence>
<sequence length="87" mass="9688">METSSGSTDSWRNFFRSAKADIFHVLEQAILVAATDNLEEFLSRRGQIAEKLYGVQRPRCFGCDCIEVRGDEKEAAYGCNNGSAVLH</sequence>